<reference evidence="1 2" key="1">
    <citation type="submission" date="2015-02" db="EMBL/GenBank/DDBJ databases">
        <title>Genome sequene of Rhodovulum sulfidophilum DSM 2351.</title>
        <authorList>
            <person name="Nagao N."/>
        </authorList>
    </citation>
    <scope>NUCLEOTIDE SEQUENCE [LARGE SCALE GENOMIC DNA]</scope>
    <source>
        <strain evidence="1 2">DSM 2351</strain>
    </source>
</reference>
<gene>
    <name evidence="1" type="ORF">NHU_01591</name>
</gene>
<sequence length="50" mass="5749">MQITAASPFVFFYLLDLTKRKEMKNALERFSETLPEGATLHMVSREADTL</sequence>
<dbReference type="PATRIC" id="fig|35806.4.peg.1646"/>
<organism evidence="1 2">
    <name type="scientific">Rhodovulum sulfidophilum</name>
    <name type="common">Rhodobacter sulfidophilus</name>
    <dbReference type="NCBI Taxonomy" id="35806"/>
    <lineage>
        <taxon>Bacteria</taxon>
        <taxon>Pseudomonadati</taxon>
        <taxon>Pseudomonadota</taxon>
        <taxon>Alphaproteobacteria</taxon>
        <taxon>Rhodobacterales</taxon>
        <taxon>Paracoccaceae</taxon>
        <taxon>Rhodovulum</taxon>
    </lineage>
</organism>
<evidence type="ECO:0000313" key="1">
    <source>
        <dbReference type="EMBL" id="BAQ68749.1"/>
    </source>
</evidence>
<dbReference type="KEGG" id="rsu:NHU_01591"/>
<name>A0A0D6B226_RHOSU</name>
<dbReference type="AlphaFoldDB" id="A0A0D6B226"/>
<accession>A0A0D6B226</accession>
<proteinExistence type="predicted"/>
<dbReference type="EMBL" id="AP014800">
    <property type="protein sequence ID" value="BAQ68749.1"/>
    <property type="molecule type" value="Genomic_DNA"/>
</dbReference>
<evidence type="ECO:0000313" key="2">
    <source>
        <dbReference type="Proteomes" id="UP000064912"/>
    </source>
</evidence>
<dbReference type="Proteomes" id="UP000064912">
    <property type="component" value="Chromosome"/>
</dbReference>
<protein>
    <submittedName>
        <fullName evidence="1">Uncharacterized protein</fullName>
    </submittedName>
</protein>